<dbReference type="InterPro" id="IPR056268">
    <property type="entry name" value="CUB_CDCP1_1st"/>
</dbReference>
<evidence type="ECO:0000313" key="7">
    <source>
        <dbReference type="Proteomes" id="UP000005226"/>
    </source>
</evidence>
<dbReference type="Pfam" id="PF23668">
    <property type="entry name" value="CUB_CDCP1_2"/>
    <property type="match status" value="2"/>
</dbReference>
<dbReference type="Ensembl" id="ENSTRUT00000032350.3">
    <property type="protein sequence ID" value="ENSTRUP00000032226.3"/>
    <property type="gene ID" value="ENSTRUG00000012734.3"/>
</dbReference>
<evidence type="ECO:0000256" key="2">
    <source>
        <dbReference type="SAM" id="Phobius"/>
    </source>
</evidence>
<accession>H2U5L0</accession>
<keyword evidence="2" id="KW-1133">Transmembrane helix</keyword>
<evidence type="ECO:0000259" key="3">
    <source>
        <dbReference type="Pfam" id="PF23665"/>
    </source>
</evidence>
<dbReference type="Proteomes" id="UP000005226">
    <property type="component" value="Chromosome 7"/>
</dbReference>
<dbReference type="AlphaFoldDB" id="H2U5L0"/>
<feature type="domain" description="CDCP1 third and sixth CUB" evidence="3">
    <location>
        <begin position="198"/>
        <end position="297"/>
    </location>
</feature>
<dbReference type="HOGENOM" id="CLU_007498_0_0_1"/>
<dbReference type="STRING" id="31033.ENSTRUP00000032226"/>
<dbReference type="InParanoid" id="H2U5L0"/>
<organism evidence="6 7">
    <name type="scientific">Takifugu rubripes</name>
    <name type="common">Japanese pufferfish</name>
    <name type="synonym">Fugu rubripes</name>
    <dbReference type="NCBI Taxonomy" id="31033"/>
    <lineage>
        <taxon>Eukaryota</taxon>
        <taxon>Metazoa</taxon>
        <taxon>Chordata</taxon>
        <taxon>Craniata</taxon>
        <taxon>Vertebrata</taxon>
        <taxon>Euteleostomi</taxon>
        <taxon>Actinopterygii</taxon>
        <taxon>Neopterygii</taxon>
        <taxon>Teleostei</taxon>
        <taxon>Neoteleostei</taxon>
        <taxon>Acanthomorphata</taxon>
        <taxon>Eupercaria</taxon>
        <taxon>Tetraodontiformes</taxon>
        <taxon>Tetradontoidea</taxon>
        <taxon>Tetraodontidae</taxon>
        <taxon>Takifugu</taxon>
    </lineage>
</organism>
<evidence type="ECO:0000259" key="4">
    <source>
        <dbReference type="Pfam" id="PF23667"/>
    </source>
</evidence>
<keyword evidence="7" id="KW-1185">Reference proteome</keyword>
<name>H2U5L0_TAKRU</name>
<feature type="domain" description="CDCP1 second and fifth CUB" evidence="5">
    <location>
        <begin position="88"/>
        <end position="187"/>
    </location>
</feature>
<feature type="domain" description="CDCP1 first CUB" evidence="4">
    <location>
        <begin position="15"/>
        <end position="80"/>
    </location>
</feature>
<dbReference type="InterPro" id="IPR056269">
    <property type="entry name" value="CUB_CDCP1_2nd_5th"/>
</dbReference>
<keyword evidence="2" id="KW-0472">Membrane</keyword>
<dbReference type="OMA" id="QFCPQGA"/>
<evidence type="ECO:0000313" key="6">
    <source>
        <dbReference type="Ensembl" id="ENSTRUP00000032226.3"/>
    </source>
</evidence>
<protein>
    <submittedName>
        <fullName evidence="6">CUB domain containing protein 1a</fullName>
    </submittedName>
</protein>
<feature type="domain" description="CDCP1 third and sixth CUB" evidence="3">
    <location>
        <begin position="481"/>
        <end position="594"/>
    </location>
</feature>
<evidence type="ECO:0000256" key="1">
    <source>
        <dbReference type="SAM" id="MobiDB-lite"/>
    </source>
</evidence>
<proteinExistence type="predicted"/>
<feature type="transmembrane region" description="Helical" evidence="2">
    <location>
        <begin position="600"/>
        <end position="624"/>
    </location>
</feature>
<dbReference type="Pfam" id="PF23665">
    <property type="entry name" value="CDCP1_CUB_6"/>
    <property type="match status" value="2"/>
</dbReference>
<evidence type="ECO:0000259" key="5">
    <source>
        <dbReference type="Pfam" id="PF23668"/>
    </source>
</evidence>
<reference evidence="6" key="3">
    <citation type="submission" date="2025-09" db="UniProtKB">
        <authorList>
            <consortium name="Ensembl"/>
        </authorList>
    </citation>
    <scope>IDENTIFICATION</scope>
</reference>
<dbReference type="PANTHER" id="PTHR14477">
    <property type="entry name" value="CUB DOMAIN-CONTAINING PROTEIN 1"/>
    <property type="match status" value="1"/>
</dbReference>
<dbReference type="PANTHER" id="PTHR14477:SF1">
    <property type="entry name" value="CUB DOMAIN-CONTAINING PROTEIN 1"/>
    <property type="match status" value="1"/>
</dbReference>
<gene>
    <name evidence="6" type="primary">cdcp1a</name>
</gene>
<sequence>VNSWDLNTLFSGVQALTLAPERGSTIRIRSRQVNGCKVCTGSGRTKLCNTYLEVNASLTVAFDCSRPEDVFNVEIVRNIGKRGHIVLADSGPLALARFNRRFSWNLKSAKAFEIDFSDGGLRQIKVTDRCPDGHSYTLQAFQATGGVVIGKYCRVGRIANVQILNQGDFSVDIPAGEKLQRAQFDVHLGDEIKSLARITLMLPKGTSSLELLSPNYPESFPDDDVMEWYFEVPNKHKVAVRLERLTEPVCLKKNTAVEYHNRARGAVVVGLAAPQPEQRQGNFTLTLRNCEMDRRRSGSSGLAVRLLVSSSSESFPGVSWNLQSVPKVSIHLKLYVNSVLKEEVTLTSKADVSFQDCLPEDVQITAETTIGKPTFQRLAAVFSCFPAPLSNMTWTVSPPRQATVELTSPQGYMRQSFPDQPCNDSVVINLEEDLGTIGQFCPQGAIQKIQIHHCNVTVTVSHTGGKNLSEHVMKTDSNEFKRYIVTVSPKRNTPVFLATPGWPSGMQDDSTISWIVSVPEKMEAHLMFFNLSQPKCHTRHTNIKVLQIGHREEVYSRREDEEAESEITVPGSFYLNMSNCRPERGHFSVITKITLQNNRLLSIVLSVVAVLLVIFIIVLIVVCVKKKKLSHQVSIYNPNGTSFLPGHNGFPETREDDDHVYTSIEDTLVYTHLLRQGKEIDIYGETDTYRPFTGRTEACKPPPAPSGNDQGLVDNVIYQTDGQSEVEHSPNLGPRLEPEGGN</sequence>
<dbReference type="InterPro" id="IPR038811">
    <property type="entry name" value="CDCP1"/>
</dbReference>
<feature type="domain" description="CDCP1 second and fifth CUB" evidence="5">
    <location>
        <begin position="383"/>
        <end position="474"/>
    </location>
</feature>
<keyword evidence="2" id="KW-0812">Transmembrane</keyword>
<dbReference type="InterPro" id="IPR056266">
    <property type="entry name" value="CDCP1_CUB_3rd_6th"/>
</dbReference>
<reference evidence="6" key="2">
    <citation type="submission" date="2025-08" db="UniProtKB">
        <authorList>
            <consortium name="Ensembl"/>
        </authorList>
    </citation>
    <scope>IDENTIFICATION</scope>
</reference>
<reference evidence="6 7" key="1">
    <citation type="journal article" date="2011" name="Genome Biol. Evol.">
        <title>Integration of the genetic map and genome assembly of fugu facilitates insights into distinct features of genome evolution in teleosts and mammals.</title>
        <authorList>
            <person name="Kai W."/>
            <person name="Kikuchi K."/>
            <person name="Tohari S."/>
            <person name="Chew A.K."/>
            <person name="Tay A."/>
            <person name="Fujiwara A."/>
            <person name="Hosoya S."/>
            <person name="Suetake H."/>
            <person name="Naruse K."/>
            <person name="Brenner S."/>
            <person name="Suzuki Y."/>
            <person name="Venkatesh B."/>
        </authorList>
    </citation>
    <scope>NUCLEOTIDE SEQUENCE [LARGE SCALE GENOMIC DNA]</scope>
</reference>
<dbReference type="Pfam" id="PF23667">
    <property type="entry name" value="CUB_CDCP1_1"/>
    <property type="match status" value="1"/>
</dbReference>
<dbReference type="GeneTree" id="ENSGT00390000010209"/>
<feature type="region of interest" description="Disordered" evidence="1">
    <location>
        <begin position="693"/>
        <end position="742"/>
    </location>
</feature>